<protein>
    <submittedName>
        <fullName evidence="2">Uncharacterized protein</fullName>
    </submittedName>
</protein>
<gene>
    <name evidence="1" type="ORF">B9Q08_01600</name>
    <name evidence="2" type="ORF">B9Q08_01635</name>
</gene>
<comment type="caution">
    <text evidence="2">The sequence shown here is derived from an EMBL/GenBank/DDBJ whole genome shotgun (WGS) entry which is preliminary data.</text>
</comment>
<sequence length="192" mass="22424">MIDIPVSKQWWKPLHELLNDVSNLEGVEEILFLEECSLYESNVFVITKPQANKDQLRQKLAQTITHLKTKYPWASLSPMILEKNSPLIPNIKKYSKEEWHDWERIATDTKREIEKLEGVEECVVLPPKEYVWESNVFVITKPQANKDQLRQKLAQTITHLKTKYPWASLSPMILEKNSIAHKTFITKSARAT</sequence>
<evidence type="ECO:0000313" key="1">
    <source>
        <dbReference type="EMBL" id="PSN92223.1"/>
    </source>
</evidence>
<dbReference type="EMBL" id="NEXJ01000027">
    <property type="protein sequence ID" value="PSN92230.1"/>
    <property type="molecule type" value="Genomic_DNA"/>
</dbReference>
<name>A0A2R6B0S7_9ARCH</name>
<dbReference type="Proteomes" id="UP000240490">
    <property type="component" value="Unassembled WGS sequence"/>
</dbReference>
<evidence type="ECO:0000313" key="3">
    <source>
        <dbReference type="Proteomes" id="UP000240490"/>
    </source>
</evidence>
<organism evidence="2 3">
    <name type="scientific">Candidatus Marsarchaeota G2 archaeon ECH_B_SAG-M15</name>
    <dbReference type="NCBI Taxonomy" id="1978162"/>
    <lineage>
        <taxon>Archaea</taxon>
        <taxon>Candidatus Marsarchaeota</taxon>
        <taxon>Candidatus Marsarchaeota group 2</taxon>
    </lineage>
</organism>
<evidence type="ECO:0000313" key="2">
    <source>
        <dbReference type="EMBL" id="PSN92230.1"/>
    </source>
</evidence>
<dbReference type="EMBL" id="NEXJ01000027">
    <property type="protein sequence ID" value="PSN92223.1"/>
    <property type="molecule type" value="Genomic_DNA"/>
</dbReference>
<accession>A0A2R6B0S7</accession>
<reference evidence="2 3" key="1">
    <citation type="submission" date="2017-04" db="EMBL/GenBank/DDBJ databases">
        <title>Novel microbial lineages endemic to geothermal iron-oxide mats fill important gaps in the evolutionary history of Archaea.</title>
        <authorList>
            <person name="Jay Z.J."/>
            <person name="Beam J.P."/>
            <person name="Dlakic M."/>
            <person name="Rusch D.B."/>
            <person name="Kozubal M.A."/>
            <person name="Inskeep W.P."/>
        </authorList>
    </citation>
    <scope>NUCLEOTIDE SEQUENCE [LARGE SCALE GENOMIC DNA]</scope>
    <source>
        <strain evidence="2">ECH_B_SAG-M15</strain>
    </source>
</reference>
<dbReference type="AlphaFoldDB" id="A0A2R6B0S7"/>
<proteinExistence type="predicted"/>